<comment type="caution">
    <text evidence="3">The sequence shown here is derived from an EMBL/GenBank/DDBJ whole genome shotgun (WGS) entry which is preliminary data.</text>
</comment>
<keyword evidence="1" id="KW-0175">Coiled coil</keyword>
<reference evidence="3 4" key="1">
    <citation type="submission" date="2019-03" db="EMBL/GenBank/DDBJ databases">
        <title>Freshwater and sediment microbial communities from various areas in North America, analyzing microbe dynamics in response to fracking.</title>
        <authorList>
            <person name="Lamendella R."/>
        </authorList>
    </citation>
    <scope>NUCLEOTIDE SEQUENCE [LARGE SCALE GENOMIC DNA]</scope>
    <source>
        <strain evidence="3 4">6_TX</strain>
    </source>
</reference>
<feature type="coiled-coil region" evidence="1">
    <location>
        <begin position="9"/>
        <end position="57"/>
    </location>
</feature>
<evidence type="ECO:0000313" key="3">
    <source>
        <dbReference type="EMBL" id="TDX29114.1"/>
    </source>
</evidence>
<dbReference type="Proteomes" id="UP000294489">
    <property type="component" value="Unassembled WGS sequence"/>
</dbReference>
<sequence length="106" mass="11712">MAGQNDTQLDRIEGLLSQVLDRLSRMEERQNAQSAQLESQRAQLTEHSQRLRDIELQHAVSVATTKQEGKRLLGRWGAMFSIFLVILGAIGSVLGKAVLELIKGAS</sequence>
<feature type="transmembrane region" description="Helical" evidence="2">
    <location>
        <begin position="76"/>
        <end position="99"/>
    </location>
</feature>
<keyword evidence="2" id="KW-0472">Membrane</keyword>
<evidence type="ECO:0000256" key="2">
    <source>
        <dbReference type="SAM" id="Phobius"/>
    </source>
</evidence>
<keyword evidence="2" id="KW-1133">Transmembrane helix</keyword>
<gene>
    <name evidence="3" type="ORF">DFO67_108158</name>
</gene>
<keyword evidence="2" id="KW-0812">Transmembrane</keyword>
<evidence type="ECO:0000256" key="1">
    <source>
        <dbReference type="SAM" id="Coils"/>
    </source>
</evidence>
<organism evidence="3 4">
    <name type="scientific">Modicisalibacter xianhensis</name>
    <dbReference type="NCBI Taxonomy" id="442341"/>
    <lineage>
        <taxon>Bacteria</taxon>
        <taxon>Pseudomonadati</taxon>
        <taxon>Pseudomonadota</taxon>
        <taxon>Gammaproteobacteria</taxon>
        <taxon>Oceanospirillales</taxon>
        <taxon>Halomonadaceae</taxon>
        <taxon>Modicisalibacter</taxon>
    </lineage>
</organism>
<dbReference type="EMBL" id="SOEC01000008">
    <property type="protein sequence ID" value="TDX29114.1"/>
    <property type="molecule type" value="Genomic_DNA"/>
</dbReference>
<protein>
    <submittedName>
        <fullName evidence="3">Uncharacterized protein</fullName>
    </submittedName>
</protein>
<accession>A0A4R8FRV9</accession>
<dbReference type="AlphaFoldDB" id="A0A4R8FRV9"/>
<evidence type="ECO:0000313" key="4">
    <source>
        <dbReference type="Proteomes" id="UP000294489"/>
    </source>
</evidence>
<name>A0A4R8FRV9_9GAMM</name>
<proteinExistence type="predicted"/>